<protein>
    <submittedName>
        <fullName evidence="1">Uncharacterized protein</fullName>
    </submittedName>
</protein>
<organism evidence="1 2">
    <name type="scientific">Zophobas morio</name>
    <dbReference type="NCBI Taxonomy" id="2755281"/>
    <lineage>
        <taxon>Eukaryota</taxon>
        <taxon>Metazoa</taxon>
        <taxon>Ecdysozoa</taxon>
        <taxon>Arthropoda</taxon>
        <taxon>Hexapoda</taxon>
        <taxon>Insecta</taxon>
        <taxon>Pterygota</taxon>
        <taxon>Neoptera</taxon>
        <taxon>Endopterygota</taxon>
        <taxon>Coleoptera</taxon>
        <taxon>Polyphaga</taxon>
        <taxon>Cucujiformia</taxon>
        <taxon>Tenebrionidae</taxon>
        <taxon>Zophobas</taxon>
    </lineage>
</organism>
<proteinExistence type="predicted"/>
<comment type="caution">
    <text evidence="1">The sequence shown here is derived from an EMBL/GenBank/DDBJ whole genome shotgun (WGS) entry which is preliminary data.</text>
</comment>
<dbReference type="EMBL" id="JALNTZ010000003">
    <property type="protein sequence ID" value="KAJ3658332.1"/>
    <property type="molecule type" value="Genomic_DNA"/>
</dbReference>
<sequence length="89" mass="9807">MLLSSLHASVDSPRAAAQLRRNFYSRFIAAELRKQMLPTITSKEDSISTLRHQLGIPDEGFACGLDVPRSGKTTGLRSFAEIANVNFDI</sequence>
<accession>A0AA38IQ46</accession>
<reference evidence="1" key="1">
    <citation type="journal article" date="2023" name="G3 (Bethesda)">
        <title>Whole genome assemblies of Zophobas morio and Tenebrio molitor.</title>
        <authorList>
            <person name="Kaur S."/>
            <person name="Stinson S.A."/>
            <person name="diCenzo G.C."/>
        </authorList>
    </citation>
    <scope>NUCLEOTIDE SEQUENCE</scope>
    <source>
        <strain evidence="1">QUZm001</strain>
    </source>
</reference>
<evidence type="ECO:0000313" key="1">
    <source>
        <dbReference type="EMBL" id="KAJ3658332.1"/>
    </source>
</evidence>
<keyword evidence="2" id="KW-1185">Reference proteome</keyword>
<gene>
    <name evidence="1" type="ORF">Zmor_010077</name>
</gene>
<dbReference type="AlphaFoldDB" id="A0AA38IQ46"/>
<name>A0AA38IQ46_9CUCU</name>
<evidence type="ECO:0000313" key="2">
    <source>
        <dbReference type="Proteomes" id="UP001168821"/>
    </source>
</evidence>
<dbReference type="Proteomes" id="UP001168821">
    <property type="component" value="Unassembled WGS sequence"/>
</dbReference>